<evidence type="ECO:0000256" key="1">
    <source>
        <dbReference type="ARBA" id="ARBA00043967"/>
    </source>
</evidence>
<accession>A0A7C4BC49</accession>
<evidence type="ECO:0000313" key="3">
    <source>
        <dbReference type="EMBL" id="HGI87753.1"/>
    </source>
</evidence>
<proteinExistence type="inferred from homology"/>
<protein>
    <submittedName>
        <fullName evidence="3">SufD family Fe-S cluster assembly protein</fullName>
    </submittedName>
</protein>
<dbReference type="EMBL" id="DTFF01000043">
    <property type="protein sequence ID" value="HGI87753.1"/>
    <property type="molecule type" value="Genomic_DNA"/>
</dbReference>
<comment type="caution">
    <text evidence="3">The sequence shown here is derived from an EMBL/GenBank/DDBJ whole genome shotgun (WGS) entry which is preliminary data.</text>
</comment>
<feature type="domain" description="SUF system FeS cluster assembly SufBD core" evidence="2">
    <location>
        <begin position="147"/>
        <end position="370"/>
    </location>
</feature>
<dbReference type="InterPro" id="IPR000825">
    <property type="entry name" value="SUF_FeS_clus_asmbl_SufBD_core"/>
</dbReference>
<dbReference type="PANTHER" id="PTHR30508">
    <property type="entry name" value="FES CLUSTER ASSEMBLY PROTEIN SUF"/>
    <property type="match status" value="1"/>
</dbReference>
<gene>
    <name evidence="3" type="ORF">ENV14_05095</name>
</gene>
<dbReference type="AlphaFoldDB" id="A0A7C4BC49"/>
<dbReference type="GO" id="GO:0016226">
    <property type="term" value="P:iron-sulfur cluster assembly"/>
    <property type="evidence" value="ECO:0007669"/>
    <property type="project" value="InterPro"/>
</dbReference>
<dbReference type="PANTHER" id="PTHR30508:SF1">
    <property type="entry name" value="UPF0051 PROTEIN ABCI8, CHLOROPLASTIC-RELATED"/>
    <property type="match status" value="1"/>
</dbReference>
<comment type="similarity">
    <text evidence="1">Belongs to the iron-sulfur cluster assembly SufBD family.</text>
</comment>
<dbReference type="InterPro" id="IPR055346">
    <property type="entry name" value="Fe-S_cluster_assembly_SufBD"/>
</dbReference>
<name>A0A7C4BC49_9CREN</name>
<reference evidence="3" key="1">
    <citation type="journal article" date="2020" name="mSystems">
        <title>Genome- and Community-Level Interaction Insights into Carbon Utilization and Element Cycling Functions of Hydrothermarchaeota in Hydrothermal Sediment.</title>
        <authorList>
            <person name="Zhou Z."/>
            <person name="Liu Y."/>
            <person name="Xu W."/>
            <person name="Pan J."/>
            <person name="Luo Z.H."/>
            <person name="Li M."/>
        </authorList>
    </citation>
    <scope>NUCLEOTIDE SEQUENCE [LARGE SCALE GENOMIC DNA]</scope>
    <source>
        <strain evidence="3">SpSt-732</strain>
    </source>
</reference>
<dbReference type="Pfam" id="PF01458">
    <property type="entry name" value="SUFBD_core"/>
    <property type="match status" value="1"/>
</dbReference>
<dbReference type="SUPFAM" id="SSF101960">
    <property type="entry name" value="Stabilizer of iron transporter SufD"/>
    <property type="match status" value="1"/>
</dbReference>
<sequence length="398" mass="43648">MGLKAWLDEVRERALKALTKPSPYGVDVDVTPFLSAGEVRSGGFLDSARAEKVGVNLKANALYIQVDQAYFSYLSRIPGVEVLRIEDLIDQKPDEAYEYLWRLVDPAADKYTALAALRGRGGYFIKVKRGVKVEEPIMACLYMSYGGLQAPHNIVVIEEGAEATVYTGCTIAPEVLGLHVGISEFYVGKSAKLRFIMVHSWNRVAHVRPRTVVSVDHGGEYISYYVNMARVKTLQTYPIVHLADDAKAFLASILLGLGKADIDVGSRVYIHGNSSGAELVSRALARDEAKIFMRALIVGEGVSRGHIDCRGLMLSDKASIQTVPELIAKNPNVMLTHEASIGRLAEDEINYLVSKGFSKEDAVSALIRGFASIDVKGLPDRVRSYIESIEKVISEKAL</sequence>
<evidence type="ECO:0000259" key="2">
    <source>
        <dbReference type="Pfam" id="PF01458"/>
    </source>
</evidence>
<dbReference type="InterPro" id="IPR037284">
    <property type="entry name" value="SUF_FeS_clus_asmbl_SufBD_sf"/>
</dbReference>
<organism evidence="3">
    <name type="scientific">Ignisphaera aggregans</name>
    <dbReference type="NCBI Taxonomy" id="334771"/>
    <lineage>
        <taxon>Archaea</taxon>
        <taxon>Thermoproteota</taxon>
        <taxon>Thermoprotei</taxon>
        <taxon>Desulfurococcales</taxon>
        <taxon>Desulfurococcaceae</taxon>
        <taxon>Ignisphaera</taxon>
    </lineage>
</organism>